<dbReference type="InterPro" id="IPR050177">
    <property type="entry name" value="Lipid_A_modif_metabolic_enz"/>
</dbReference>
<dbReference type="PANTHER" id="PTHR43245:SF51">
    <property type="entry name" value="SHORT CHAIN DEHYDROGENASE_REDUCTASE FAMILY 42E, MEMBER 2"/>
    <property type="match status" value="1"/>
</dbReference>
<dbReference type="GO" id="GO:0016616">
    <property type="term" value="F:oxidoreductase activity, acting on the CH-OH group of donors, NAD or NADP as acceptor"/>
    <property type="evidence" value="ECO:0000318"/>
    <property type="project" value="GO_Central"/>
</dbReference>
<evidence type="ECO:0000256" key="3">
    <source>
        <dbReference type="SAM" id="Phobius"/>
    </source>
</evidence>
<evidence type="ECO:0000313" key="5">
    <source>
        <dbReference type="Proteomes" id="UP000813463"/>
    </source>
</evidence>
<protein>
    <recommendedName>
        <fullName evidence="4">3-beta hydroxysteroid dehydrogenase/isomerase domain-containing protein</fullName>
    </recommendedName>
</protein>
<dbReference type="Pfam" id="PF14934">
    <property type="entry name" value="TMEM254"/>
    <property type="match status" value="1"/>
</dbReference>
<gene>
    <name evidence="6" type="primary">LOC110789805</name>
</gene>
<keyword evidence="3" id="KW-0812">Transmembrane</keyword>
<dbReference type="KEGG" id="soe:110789805"/>
<accession>A0A9R0IJ08</accession>
<dbReference type="PANTHER" id="PTHR43245">
    <property type="entry name" value="BIFUNCTIONAL POLYMYXIN RESISTANCE PROTEIN ARNA"/>
    <property type="match status" value="1"/>
</dbReference>
<feature type="transmembrane region" description="Helical" evidence="3">
    <location>
        <begin position="458"/>
        <end position="478"/>
    </location>
</feature>
<evidence type="ECO:0000256" key="1">
    <source>
        <dbReference type="ARBA" id="ARBA00009219"/>
    </source>
</evidence>
<dbReference type="AlphaFoldDB" id="A0A9R0IJ08"/>
<keyword evidence="3" id="KW-0472">Membrane</keyword>
<reference evidence="5" key="1">
    <citation type="journal article" date="2021" name="Nat. Commun.">
        <title>Genomic analyses provide insights into spinach domestication and the genetic basis of agronomic traits.</title>
        <authorList>
            <person name="Cai X."/>
            <person name="Sun X."/>
            <person name="Xu C."/>
            <person name="Sun H."/>
            <person name="Wang X."/>
            <person name="Ge C."/>
            <person name="Zhang Z."/>
            <person name="Wang Q."/>
            <person name="Fei Z."/>
            <person name="Jiao C."/>
            <person name="Wang Q."/>
        </authorList>
    </citation>
    <scope>NUCLEOTIDE SEQUENCE [LARGE SCALE GENOMIC DNA]</scope>
    <source>
        <strain evidence="5">cv. Varoflay</strain>
    </source>
</reference>
<evidence type="ECO:0000256" key="2">
    <source>
        <dbReference type="ARBA" id="ARBA00023002"/>
    </source>
</evidence>
<evidence type="ECO:0000313" key="6">
    <source>
        <dbReference type="RefSeq" id="XP_021850198.2"/>
    </source>
</evidence>
<dbReference type="InterPro" id="IPR002225">
    <property type="entry name" value="3Beta_OHSteriod_DH/Estase"/>
</dbReference>
<evidence type="ECO:0000259" key="4">
    <source>
        <dbReference type="Pfam" id="PF01073"/>
    </source>
</evidence>
<name>A0A9R0IJ08_SPIOL</name>
<organism evidence="5 6">
    <name type="scientific">Spinacia oleracea</name>
    <name type="common">Spinach</name>
    <dbReference type="NCBI Taxonomy" id="3562"/>
    <lineage>
        <taxon>Eukaryota</taxon>
        <taxon>Viridiplantae</taxon>
        <taxon>Streptophyta</taxon>
        <taxon>Embryophyta</taxon>
        <taxon>Tracheophyta</taxon>
        <taxon>Spermatophyta</taxon>
        <taxon>Magnoliopsida</taxon>
        <taxon>eudicotyledons</taxon>
        <taxon>Gunneridae</taxon>
        <taxon>Pentapetalae</taxon>
        <taxon>Caryophyllales</taxon>
        <taxon>Chenopodiaceae</taxon>
        <taxon>Chenopodioideae</taxon>
        <taxon>Anserineae</taxon>
        <taxon>Spinacia</taxon>
    </lineage>
</organism>
<feature type="domain" description="3-beta hydroxysteroid dehydrogenase/isomerase" evidence="4">
    <location>
        <begin position="16"/>
        <end position="297"/>
    </location>
</feature>
<sequence length="481" mass="53413">MELKNNNEGIQGKISVVTGGVGYLGASLCLQLLKKGAFEVRTLDDIRCSSTWPSSLLSQAGVVSILGDITNKKDVEKALRGADCVFHIASYGISGKQILQTAKIDKVNIDGTRLILDVCLKFGIKRLVYLSTNNVVFRRKEIVNGDESSLPYLPLDDYTDPYARSKAIAEQLVLKYNGLPFRDNGGCFYSCAVRSAATYGPGEDNIFPRIVNYAKLGMLLSKVGDANVKTDWVYVDNLVCGLLLASIGLLDNKISERKGHPVAAGQSYFISDGSPTNTFEFIRPLLESLEYDVPKASLTLPSALVFGKIFRVLYTILYPFLNISWLPQPLILPAEVYKIGVTHYFSLQKAEEELGYKPIVSPQEGMAAMIWYWQDRKRRNVDRPKLYAWLFCVFGLSALIVVNLLPDIGPVRAIALFIFRSMRNVQIASCIVATVHISEAIFAWFLAKKVDSVNARGWFWQTLLLATFSLRLLLARAGPVV</sequence>
<proteinExistence type="inferred from homology"/>
<dbReference type="RefSeq" id="XP_021850198.2">
    <property type="nucleotide sequence ID" value="XM_021994506.2"/>
</dbReference>
<dbReference type="Pfam" id="PF01073">
    <property type="entry name" value="3Beta_HSD"/>
    <property type="match status" value="1"/>
</dbReference>
<feature type="transmembrane region" description="Helical" evidence="3">
    <location>
        <begin position="386"/>
        <end position="405"/>
    </location>
</feature>
<keyword evidence="3" id="KW-1133">Transmembrane helix</keyword>
<dbReference type="Gene3D" id="3.40.50.720">
    <property type="entry name" value="NAD(P)-binding Rossmann-like Domain"/>
    <property type="match status" value="1"/>
</dbReference>
<comment type="similarity">
    <text evidence="1">Belongs to the 3-beta-HSD family.</text>
</comment>
<feature type="transmembrane region" description="Helical" evidence="3">
    <location>
        <begin position="425"/>
        <end position="446"/>
    </location>
</feature>
<dbReference type="Proteomes" id="UP000813463">
    <property type="component" value="Chromosome 5"/>
</dbReference>
<dbReference type="InterPro" id="IPR036291">
    <property type="entry name" value="NAD(P)-bd_dom_sf"/>
</dbReference>
<dbReference type="GeneID" id="110789805"/>
<dbReference type="GO" id="GO:0006694">
    <property type="term" value="P:steroid biosynthetic process"/>
    <property type="evidence" value="ECO:0007669"/>
    <property type="project" value="InterPro"/>
</dbReference>
<reference evidence="6" key="2">
    <citation type="submission" date="2025-08" db="UniProtKB">
        <authorList>
            <consortium name="RefSeq"/>
        </authorList>
    </citation>
    <scope>IDENTIFICATION</scope>
    <source>
        <tissue evidence="6">Leaf</tissue>
    </source>
</reference>
<keyword evidence="5" id="KW-1185">Reference proteome</keyword>
<dbReference type="SUPFAM" id="SSF51735">
    <property type="entry name" value="NAD(P)-binding Rossmann-fold domains"/>
    <property type="match status" value="1"/>
</dbReference>
<keyword evidence="2" id="KW-0560">Oxidoreductase</keyword>
<dbReference type="InterPro" id="IPR028110">
    <property type="entry name" value="TMEM254"/>
</dbReference>